<accession>A0A813A7N1</accession>
<dbReference type="Proteomes" id="UP000601435">
    <property type="component" value="Unassembled WGS sequence"/>
</dbReference>
<protein>
    <recommendedName>
        <fullName evidence="4">Reticulocyte-binding protein 2-like a</fullName>
    </recommendedName>
</protein>
<evidence type="ECO:0000313" key="3">
    <source>
        <dbReference type="Proteomes" id="UP000601435"/>
    </source>
</evidence>
<organism evidence="2 3">
    <name type="scientific">Symbiodinium necroappetens</name>
    <dbReference type="NCBI Taxonomy" id="1628268"/>
    <lineage>
        <taxon>Eukaryota</taxon>
        <taxon>Sar</taxon>
        <taxon>Alveolata</taxon>
        <taxon>Dinophyceae</taxon>
        <taxon>Suessiales</taxon>
        <taxon>Symbiodiniaceae</taxon>
        <taxon>Symbiodinium</taxon>
    </lineage>
</organism>
<dbReference type="InterPro" id="IPR028938">
    <property type="entry name" value="Rsf1-like"/>
</dbReference>
<dbReference type="GO" id="GO:0031213">
    <property type="term" value="C:RSF complex"/>
    <property type="evidence" value="ECO:0007669"/>
    <property type="project" value="InterPro"/>
</dbReference>
<dbReference type="EMBL" id="CAJNJA010055241">
    <property type="protein sequence ID" value="CAE7854909.1"/>
    <property type="molecule type" value="Genomic_DNA"/>
</dbReference>
<sequence length="631" mass="70311">MPVEDDEEEEDDQDEEEEEDPGKGKTSSPSKEKEKAKDGKKPKPDSPSKGSWFDAESQTRKAERSWTQSMELVEQDIGKLSSDMINGLADFRRNPAEAKEFSAEMLLVQKRQEWLAAVLQKDDATLSAKINEANEVVDGDAMTTSRDVSALTRAGPCSGFEKLTTVASLSSRASEFRLCTSQDDIKSKFESLQFEKKQLQVLMASCKTALNEMVAARKKLQAMKEKQKEKEVKEATKDKKRAGSKSAKKTKNAVMHPLVDTESAPWAADTFRMASAASWKNDLDLSKPFVLSKAEECLEPEDIQKGIKGFLAVFKDSSIRVTEGRAQAPVQEQLAESFVKSLGTKLAPEASASQVILSLNSQERTQNPDLFKAMFTSTFGVAGSHISIGKFELHMLPCLRATYQGTRFVTVILLGPVMKHLAKDAKEQVTLQQVQEYLFSCTAEDLTRIADDGGAYCATVGPNDIIYLPPGCAVSHRVMSQDVSGFKVGVLSKCMTSDLDLVHKLCPENAAVRQALQLMKKASGRKTNPQEDDATKLKEEEDERKEEARRASRKEKEEETKKEQEAAEEARKEEAARKHEEAKRKQEEEEAARQEEAKSKQEKEEAARKEEAEKEQEQPSPRKKLLLEKAS</sequence>
<evidence type="ECO:0000256" key="1">
    <source>
        <dbReference type="SAM" id="MobiDB-lite"/>
    </source>
</evidence>
<feature type="compositionally biased region" description="Basic residues" evidence="1">
    <location>
        <begin position="238"/>
        <end position="251"/>
    </location>
</feature>
<evidence type="ECO:0000313" key="2">
    <source>
        <dbReference type="EMBL" id="CAE7854909.1"/>
    </source>
</evidence>
<feature type="compositionally biased region" description="Basic and acidic residues" evidence="1">
    <location>
        <begin position="222"/>
        <end position="237"/>
    </location>
</feature>
<feature type="region of interest" description="Disordered" evidence="1">
    <location>
        <begin position="1"/>
        <end position="67"/>
    </location>
</feature>
<dbReference type="GO" id="GO:0045892">
    <property type="term" value="P:negative regulation of DNA-templated transcription"/>
    <property type="evidence" value="ECO:0007669"/>
    <property type="project" value="TreeGrafter"/>
</dbReference>
<dbReference type="AlphaFoldDB" id="A0A813A7N1"/>
<comment type="caution">
    <text evidence="2">The sequence shown here is derived from an EMBL/GenBank/DDBJ whole genome shotgun (WGS) entry which is preliminary data.</text>
</comment>
<keyword evidence="3" id="KW-1185">Reference proteome</keyword>
<name>A0A813A7N1_9DINO</name>
<dbReference type="OrthoDB" id="10642025at2759"/>
<dbReference type="PANTHER" id="PTHR14296:SF16">
    <property type="entry name" value="REMODELING AND SPACING FACTOR 1"/>
    <property type="match status" value="1"/>
</dbReference>
<feature type="region of interest" description="Disordered" evidence="1">
    <location>
        <begin position="520"/>
        <end position="631"/>
    </location>
</feature>
<evidence type="ECO:0008006" key="4">
    <source>
        <dbReference type="Google" id="ProtNLM"/>
    </source>
</evidence>
<feature type="compositionally biased region" description="Basic and acidic residues" evidence="1">
    <location>
        <begin position="30"/>
        <end position="46"/>
    </location>
</feature>
<dbReference type="PANTHER" id="PTHR14296">
    <property type="entry name" value="REMODELING AND SPACING FACTOR 1"/>
    <property type="match status" value="1"/>
</dbReference>
<feature type="region of interest" description="Disordered" evidence="1">
    <location>
        <begin position="222"/>
        <end position="252"/>
    </location>
</feature>
<reference evidence="2" key="1">
    <citation type="submission" date="2021-02" db="EMBL/GenBank/DDBJ databases">
        <authorList>
            <person name="Dougan E. K."/>
            <person name="Rhodes N."/>
            <person name="Thang M."/>
            <person name="Chan C."/>
        </authorList>
    </citation>
    <scope>NUCLEOTIDE SEQUENCE</scope>
</reference>
<feature type="compositionally biased region" description="Acidic residues" evidence="1">
    <location>
        <begin position="1"/>
        <end position="20"/>
    </location>
</feature>
<proteinExistence type="predicted"/>
<dbReference type="GO" id="GO:0042393">
    <property type="term" value="F:histone binding"/>
    <property type="evidence" value="ECO:0007669"/>
    <property type="project" value="TreeGrafter"/>
</dbReference>
<gene>
    <name evidence="2" type="ORF">SNEC2469_LOCUS26783</name>
</gene>
<feature type="compositionally biased region" description="Basic and acidic residues" evidence="1">
    <location>
        <begin position="533"/>
        <end position="617"/>
    </location>
</feature>